<organism evidence="11 12">
    <name type="scientific">Frieseomelitta varia</name>
    <dbReference type="NCBI Taxonomy" id="561572"/>
    <lineage>
        <taxon>Eukaryota</taxon>
        <taxon>Metazoa</taxon>
        <taxon>Ecdysozoa</taxon>
        <taxon>Arthropoda</taxon>
        <taxon>Hexapoda</taxon>
        <taxon>Insecta</taxon>
        <taxon>Pterygota</taxon>
        <taxon>Neoptera</taxon>
        <taxon>Endopterygota</taxon>
        <taxon>Hymenoptera</taxon>
        <taxon>Apocrita</taxon>
        <taxon>Aculeata</taxon>
        <taxon>Apoidea</taxon>
        <taxon>Anthophila</taxon>
        <taxon>Apidae</taxon>
        <taxon>Frieseomelitta</taxon>
    </lineage>
</organism>
<keyword evidence="9" id="KW-0807">Transducer</keyword>
<reference evidence="11" key="1">
    <citation type="submission" date="2019-11" db="EMBL/GenBank/DDBJ databases">
        <title>The nuclear and mitochondrial genomes of Frieseomelitta varia - a highly eusocial stingless bee (Meliponini) with a permanently sterile worker caste.</title>
        <authorList>
            <person name="Freitas F.C.P."/>
            <person name="Lourenco A.P."/>
            <person name="Nunes F.M.F."/>
            <person name="Paschoal A.R."/>
            <person name="Abreu F.C.P."/>
            <person name="Barbin F.O."/>
            <person name="Bataglia L."/>
            <person name="Cardoso-Junior C.A.M."/>
            <person name="Cervoni M.S."/>
            <person name="Silva S.R."/>
            <person name="Dalarmi F."/>
            <person name="Del Lama M.A."/>
            <person name="Depintor T.S."/>
            <person name="Ferreira K.M."/>
            <person name="Goria P.S."/>
            <person name="Jaskot M.C."/>
            <person name="Lago D.C."/>
            <person name="Luna-Lucena D."/>
            <person name="Moda L.M."/>
            <person name="Nascimento L."/>
            <person name="Pedrino M."/>
            <person name="Rabico F.O."/>
            <person name="Sanches F.C."/>
            <person name="Santos D.E."/>
            <person name="Santos C.G."/>
            <person name="Vieira J."/>
            <person name="Lopes T.F."/>
            <person name="Barchuk A.R."/>
            <person name="Hartfelder K."/>
            <person name="Simoes Z.L.P."/>
            <person name="Bitondi M.M.G."/>
            <person name="Pinheiro D.G."/>
        </authorList>
    </citation>
    <scope>NUCLEOTIDE SEQUENCE</scope>
    <source>
        <strain evidence="11">USP_RPSP 00005682</strain>
        <tissue evidence="11">Whole individual</tissue>
    </source>
</reference>
<evidence type="ECO:0000256" key="9">
    <source>
        <dbReference type="ARBA" id="ARBA00023224"/>
    </source>
</evidence>
<evidence type="ECO:0000256" key="6">
    <source>
        <dbReference type="ARBA" id="ARBA00022989"/>
    </source>
</evidence>
<evidence type="ECO:0000256" key="4">
    <source>
        <dbReference type="ARBA" id="ARBA00022692"/>
    </source>
</evidence>
<accession>A0A833VY61</accession>
<keyword evidence="5" id="KW-0552">Olfaction</keyword>
<dbReference type="GO" id="GO:0005886">
    <property type="term" value="C:plasma membrane"/>
    <property type="evidence" value="ECO:0007669"/>
    <property type="project" value="UniProtKB-SubCell"/>
</dbReference>
<dbReference type="PANTHER" id="PTHR21137:SF35">
    <property type="entry name" value="ODORANT RECEPTOR 19A-RELATED"/>
    <property type="match status" value="1"/>
</dbReference>
<gene>
    <name evidence="11" type="ORF">E2986_11704</name>
</gene>
<dbReference type="Pfam" id="PF02949">
    <property type="entry name" value="7tm_6"/>
    <property type="match status" value="1"/>
</dbReference>
<evidence type="ECO:0000256" key="8">
    <source>
        <dbReference type="ARBA" id="ARBA00023170"/>
    </source>
</evidence>
<keyword evidence="3" id="KW-0716">Sensory transduction</keyword>
<comment type="subcellular location">
    <subcellularLocation>
        <location evidence="1">Cell membrane</location>
        <topology evidence="1">Multi-pass membrane protein</topology>
    </subcellularLocation>
</comment>
<keyword evidence="2" id="KW-1003">Cell membrane</keyword>
<proteinExistence type="predicted"/>
<dbReference type="PANTHER" id="PTHR21137">
    <property type="entry name" value="ODORANT RECEPTOR"/>
    <property type="match status" value="1"/>
</dbReference>
<dbReference type="Proteomes" id="UP000655588">
    <property type="component" value="Unassembled WGS sequence"/>
</dbReference>
<protein>
    <submittedName>
        <fullName evidence="11">Uncharacterized protein</fullName>
    </submittedName>
</protein>
<dbReference type="EMBL" id="WNWW01000455">
    <property type="protein sequence ID" value="KAF3424619.1"/>
    <property type="molecule type" value="Genomic_DNA"/>
</dbReference>
<evidence type="ECO:0000313" key="12">
    <source>
        <dbReference type="Proteomes" id="UP000655588"/>
    </source>
</evidence>
<evidence type="ECO:0000256" key="7">
    <source>
        <dbReference type="ARBA" id="ARBA00023136"/>
    </source>
</evidence>
<dbReference type="GO" id="GO:0004984">
    <property type="term" value="F:olfactory receptor activity"/>
    <property type="evidence" value="ECO:0007669"/>
    <property type="project" value="InterPro"/>
</dbReference>
<name>A0A833VY61_9HYME</name>
<keyword evidence="7 10" id="KW-0472">Membrane</keyword>
<evidence type="ECO:0000256" key="2">
    <source>
        <dbReference type="ARBA" id="ARBA00022475"/>
    </source>
</evidence>
<evidence type="ECO:0000256" key="10">
    <source>
        <dbReference type="SAM" id="Phobius"/>
    </source>
</evidence>
<evidence type="ECO:0000313" key="11">
    <source>
        <dbReference type="EMBL" id="KAF3424619.1"/>
    </source>
</evidence>
<sequence>MAIFQEWENSNTAGIVTYFTLQIALVIILFTNCYISQLLIDEGNAVKNISNTLDWYQLSVKNARSLILIIIMSNNPMKVTVANMIQLSLVTFTDVGTSNTDVYKSLRKECFMIKTSAFNYSKSPRLCAYRYSATIVKQREKICSEKLKLGFKKT</sequence>
<keyword evidence="6 10" id="KW-1133">Transmembrane helix</keyword>
<dbReference type="GO" id="GO:0005549">
    <property type="term" value="F:odorant binding"/>
    <property type="evidence" value="ECO:0007669"/>
    <property type="project" value="InterPro"/>
</dbReference>
<feature type="transmembrane region" description="Helical" evidence="10">
    <location>
        <begin position="15"/>
        <end position="35"/>
    </location>
</feature>
<dbReference type="AlphaFoldDB" id="A0A833VY61"/>
<keyword evidence="4 10" id="KW-0812">Transmembrane</keyword>
<evidence type="ECO:0000256" key="1">
    <source>
        <dbReference type="ARBA" id="ARBA00004651"/>
    </source>
</evidence>
<dbReference type="InterPro" id="IPR004117">
    <property type="entry name" value="7tm6_olfct_rcpt"/>
</dbReference>
<keyword evidence="12" id="KW-1185">Reference proteome</keyword>
<evidence type="ECO:0000256" key="3">
    <source>
        <dbReference type="ARBA" id="ARBA00022606"/>
    </source>
</evidence>
<comment type="caution">
    <text evidence="11">The sequence shown here is derived from an EMBL/GenBank/DDBJ whole genome shotgun (WGS) entry which is preliminary data.</text>
</comment>
<dbReference type="GO" id="GO:0007165">
    <property type="term" value="P:signal transduction"/>
    <property type="evidence" value="ECO:0007669"/>
    <property type="project" value="UniProtKB-KW"/>
</dbReference>
<keyword evidence="8" id="KW-0675">Receptor</keyword>
<evidence type="ECO:0000256" key="5">
    <source>
        <dbReference type="ARBA" id="ARBA00022725"/>
    </source>
</evidence>